<protein>
    <submittedName>
        <fullName evidence="3">Uncharacterized protein</fullName>
    </submittedName>
</protein>
<dbReference type="EMBL" id="DF841850">
    <property type="protein sequence ID" value="GAT45879.1"/>
    <property type="molecule type" value="Genomic_DNA"/>
</dbReference>
<reference evidence="3" key="1">
    <citation type="submission" date="2014-09" db="EMBL/GenBank/DDBJ databases">
        <title>Genome sequence of the luminous mushroom Mycena chlorophos for searching fungal bioluminescence genes.</title>
        <authorList>
            <person name="Tanaka Y."/>
            <person name="Kasuga D."/>
            <person name="Oba Y."/>
            <person name="Hase S."/>
            <person name="Sato K."/>
            <person name="Oba Y."/>
            <person name="Sakakibara Y."/>
        </authorList>
    </citation>
    <scope>NUCLEOTIDE SEQUENCE</scope>
</reference>
<organism evidence="3 4">
    <name type="scientific">Mycena chlorophos</name>
    <name type="common">Agaric fungus</name>
    <name type="synonym">Agaricus chlorophos</name>
    <dbReference type="NCBI Taxonomy" id="658473"/>
    <lineage>
        <taxon>Eukaryota</taxon>
        <taxon>Fungi</taxon>
        <taxon>Dikarya</taxon>
        <taxon>Basidiomycota</taxon>
        <taxon>Agaricomycotina</taxon>
        <taxon>Agaricomycetes</taxon>
        <taxon>Agaricomycetidae</taxon>
        <taxon>Agaricales</taxon>
        <taxon>Marasmiineae</taxon>
        <taxon>Mycenaceae</taxon>
        <taxon>Mycena</taxon>
    </lineage>
</organism>
<feature type="coiled-coil region" evidence="1">
    <location>
        <begin position="46"/>
        <end position="78"/>
    </location>
</feature>
<proteinExistence type="predicted"/>
<evidence type="ECO:0000256" key="1">
    <source>
        <dbReference type="SAM" id="Coils"/>
    </source>
</evidence>
<keyword evidence="4" id="KW-1185">Reference proteome</keyword>
<name>A0ABQ0L633_MYCCL</name>
<evidence type="ECO:0000313" key="3">
    <source>
        <dbReference type="EMBL" id="GAT45879.1"/>
    </source>
</evidence>
<dbReference type="Proteomes" id="UP000815677">
    <property type="component" value="Unassembled WGS sequence"/>
</dbReference>
<keyword evidence="1" id="KW-0175">Coiled coil</keyword>
<feature type="region of interest" description="Disordered" evidence="2">
    <location>
        <begin position="1"/>
        <end position="25"/>
    </location>
</feature>
<sequence>MAQRRANGTGSRLRKTESIKSNGGDDFDFLAASQGSTGSDDHALQLAVAQQLMASKEKKRKDHERKFLQASKSKLEKQLHGEAEAAVAAITELNEAYANFFTDYIASEDVIRAIWVELKDTIAKHHALVGKLRKKGEALRAATEVAQIDGMGSVKGACQEHRALLNSLISAGAA</sequence>
<accession>A0ABQ0L633</accession>
<evidence type="ECO:0000256" key="2">
    <source>
        <dbReference type="SAM" id="MobiDB-lite"/>
    </source>
</evidence>
<feature type="compositionally biased region" description="Polar residues" evidence="2">
    <location>
        <begin position="1"/>
        <end position="10"/>
    </location>
</feature>
<gene>
    <name evidence="3" type="ORF">MCHLO_03430</name>
</gene>
<evidence type="ECO:0000313" key="4">
    <source>
        <dbReference type="Proteomes" id="UP000815677"/>
    </source>
</evidence>